<gene>
    <name evidence="1" type="ORF">EZS27_029558</name>
</gene>
<dbReference type="EMBL" id="SNRY01003511">
    <property type="protein sequence ID" value="KAA6320705.1"/>
    <property type="molecule type" value="Genomic_DNA"/>
</dbReference>
<evidence type="ECO:0000313" key="1">
    <source>
        <dbReference type="EMBL" id="KAA6320705.1"/>
    </source>
</evidence>
<organism evidence="1">
    <name type="scientific">termite gut metagenome</name>
    <dbReference type="NCBI Taxonomy" id="433724"/>
    <lineage>
        <taxon>unclassified sequences</taxon>
        <taxon>metagenomes</taxon>
        <taxon>organismal metagenomes</taxon>
    </lineage>
</organism>
<protein>
    <submittedName>
        <fullName evidence="1">Uncharacterized protein</fullName>
    </submittedName>
</protein>
<sequence>MSTYTTTWQCRKCGAVISTRQEKAGFIRGYGTPNSGPCPAGDSHEWYEIVSGKWSQDRSNDD</sequence>
<proteinExistence type="predicted"/>
<comment type="caution">
    <text evidence="1">The sequence shown here is derived from an EMBL/GenBank/DDBJ whole genome shotgun (WGS) entry which is preliminary data.</text>
</comment>
<dbReference type="AlphaFoldDB" id="A0A5J4QGL7"/>
<name>A0A5J4QGL7_9ZZZZ</name>
<accession>A0A5J4QGL7</accession>
<reference evidence="1" key="1">
    <citation type="submission" date="2019-03" db="EMBL/GenBank/DDBJ databases">
        <title>Single cell metagenomics reveals metabolic interactions within the superorganism composed of flagellate Streblomastix strix and complex community of Bacteroidetes bacteria on its surface.</title>
        <authorList>
            <person name="Treitli S.C."/>
            <person name="Kolisko M."/>
            <person name="Husnik F."/>
            <person name="Keeling P."/>
            <person name="Hampl V."/>
        </authorList>
    </citation>
    <scope>NUCLEOTIDE SEQUENCE</scope>
    <source>
        <strain evidence="1">STM</strain>
    </source>
</reference>